<protein>
    <recommendedName>
        <fullName evidence="3">DUF4279 domain-containing protein</fullName>
    </recommendedName>
</protein>
<accession>A0A1X7HVP3</accession>
<evidence type="ECO:0000313" key="2">
    <source>
        <dbReference type="Proteomes" id="UP000193228"/>
    </source>
</evidence>
<dbReference type="AlphaFoldDB" id="A0A1X7HVP3"/>
<dbReference type="EMBL" id="FXAT01000001">
    <property type="protein sequence ID" value="SMG05913.1"/>
    <property type="molecule type" value="Genomic_DNA"/>
</dbReference>
<dbReference type="Proteomes" id="UP000193228">
    <property type="component" value="Unassembled WGS sequence"/>
</dbReference>
<proteinExistence type="predicted"/>
<dbReference type="RefSeq" id="WP_085480244.1">
    <property type="nucleotide sequence ID" value="NZ_FXAT01000001.1"/>
</dbReference>
<reference evidence="2" key="1">
    <citation type="submission" date="2017-04" db="EMBL/GenBank/DDBJ databases">
        <authorList>
            <person name="Varghese N."/>
            <person name="Submissions S."/>
        </authorList>
    </citation>
    <scope>NUCLEOTIDE SEQUENCE [LARGE SCALE GENOMIC DNA]</scope>
    <source>
        <strain evidence="2">LMG 29540</strain>
    </source>
</reference>
<evidence type="ECO:0008006" key="3">
    <source>
        <dbReference type="Google" id="ProtNLM"/>
    </source>
</evidence>
<organism evidence="1 2">
    <name type="scientific">Paraburkholderia susongensis</name>
    <dbReference type="NCBI Taxonomy" id="1515439"/>
    <lineage>
        <taxon>Bacteria</taxon>
        <taxon>Pseudomonadati</taxon>
        <taxon>Pseudomonadota</taxon>
        <taxon>Betaproteobacteria</taxon>
        <taxon>Burkholderiales</taxon>
        <taxon>Burkholderiaceae</taxon>
        <taxon>Paraburkholderia</taxon>
    </lineage>
</organism>
<sequence>MANVHQLAHASFTIYQDEEPPEFWTDYFGVEPDTQSVRGQFRITPSGRISKFPARIGVWSVASQKYVRSDLLTPHLHYLVERLALPRADLPDMLKRTNAHMRFFCYWDNEAGDRVPDVPADIRAMAESMGGTVEIDEYR</sequence>
<dbReference type="OrthoDB" id="9095800at2"/>
<evidence type="ECO:0000313" key="1">
    <source>
        <dbReference type="EMBL" id="SMG05913.1"/>
    </source>
</evidence>
<name>A0A1X7HVP3_9BURK</name>
<gene>
    <name evidence="1" type="ORF">SAMN06265784_10127</name>
</gene>
<dbReference type="STRING" id="1515439.SAMN06265784_10127"/>
<keyword evidence="2" id="KW-1185">Reference proteome</keyword>